<dbReference type="STRING" id="1121877.FEAC_24570"/>
<gene>
    <name evidence="1" type="ORF">FEAC_24570</name>
</gene>
<evidence type="ECO:0000313" key="1">
    <source>
        <dbReference type="EMBL" id="KJE75826.1"/>
    </source>
</evidence>
<dbReference type="EMBL" id="JXUW01000028">
    <property type="protein sequence ID" value="KJE75826.1"/>
    <property type="molecule type" value="Genomic_DNA"/>
</dbReference>
<dbReference type="AlphaFoldDB" id="A0A0D8FRS8"/>
<comment type="caution">
    <text evidence="1">The sequence shown here is derived from an EMBL/GenBank/DDBJ whole genome shotgun (WGS) entry which is preliminary data.</text>
</comment>
<sequence>MVGSWLNSSLTAPFQFLSKPAPLFELLQARHSGELSSVEAVEVSIERMDPGWLVGERFDEVLCEARDFDRLHPPHTWLPALAGLPILADERFMAVCEGIDSRPGRSAPVLDGLYRDGALLLGHVRPSQVDAWGLVLNRSRLSVNEAVKGEPYSDAMVEALQHSAVTASVTLDHHGSTLLRGLRGLDGYRPTLGLAPALAYNSTAVVSFAASTLREQAYLLDRLRAVGVLGDPRFLPHSNPKSLASFAASPLAPSKVVVLHEFGGDDDHHVAPIDHQGGTLSILTAMGIESEVVDFDRPFLEQASRMLSIGAQSQAGELVTADETQALIARVDRLVGSVDLLAFDLVDDSLSPEKMSIGLWLLAELANLPMVVLAGARIALLGARFDDARLLRMAAFLADE</sequence>
<organism evidence="1 2">
    <name type="scientific">Ferrimicrobium acidiphilum DSM 19497</name>
    <dbReference type="NCBI Taxonomy" id="1121877"/>
    <lineage>
        <taxon>Bacteria</taxon>
        <taxon>Bacillati</taxon>
        <taxon>Actinomycetota</taxon>
        <taxon>Acidimicrobiia</taxon>
        <taxon>Acidimicrobiales</taxon>
        <taxon>Acidimicrobiaceae</taxon>
        <taxon>Ferrimicrobium</taxon>
    </lineage>
</organism>
<dbReference type="RefSeq" id="WP_035390608.1">
    <property type="nucleotide sequence ID" value="NZ_JQKF01000027.1"/>
</dbReference>
<evidence type="ECO:0000313" key="2">
    <source>
        <dbReference type="Proteomes" id="UP000032336"/>
    </source>
</evidence>
<name>A0A0D8FRS8_9ACTN</name>
<keyword evidence="2" id="KW-1185">Reference proteome</keyword>
<dbReference type="InterPro" id="IPR036928">
    <property type="entry name" value="AS_sf"/>
</dbReference>
<reference evidence="1 2" key="1">
    <citation type="submission" date="2015-01" db="EMBL/GenBank/DDBJ databases">
        <title>Draft genome of the acidophilic iron oxidizer Ferrimicrobium acidiphilum strain T23.</title>
        <authorList>
            <person name="Poehlein A."/>
            <person name="Eisen S."/>
            <person name="Schloemann M."/>
            <person name="Johnson B.D."/>
            <person name="Daniel R."/>
            <person name="Muehling M."/>
        </authorList>
    </citation>
    <scope>NUCLEOTIDE SEQUENCE [LARGE SCALE GENOMIC DNA]</scope>
    <source>
        <strain evidence="1 2">T23</strain>
    </source>
</reference>
<proteinExistence type="predicted"/>
<dbReference type="SUPFAM" id="SSF75304">
    <property type="entry name" value="Amidase signature (AS) enzymes"/>
    <property type="match status" value="1"/>
</dbReference>
<dbReference type="Proteomes" id="UP000032336">
    <property type="component" value="Unassembled WGS sequence"/>
</dbReference>
<dbReference type="PATRIC" id="fig|1121877.4.peg.2742"/>
<accession>A0A0D8FRS8</accession>
<protein>
    <submittedName>
        <fullName evidence="1">Uncharacterized protein</fullName>
    </submittedName>
</protein>